<keyword evidence="3" id="KW-1185">Reference proteome</keyword>
<dbReference type="EMBL" id="JAGTJS010000028">
    <property type="protein sequence ID" value="KAH7232577.1"/>
    <property type="molecule type" value="Genomic_DNA"/>
</dbReference>
<feature type="signal peptide" evidence="1">
    <location>
        <begin position="1"/>
        <end position="19"/>
    </location>
</feature>
<protein>
    <recommendedName>
        <fullName evidence="4">Secreted protein</fullName>
    </recommendedName>
</protein>
<gene>
    <name evidence="2" type="ORF">B0J15DRAFT_505043</name>
</gene>
<sequence>MSWLVFLLCFDLPPPISSPRSVHCKLPVVVVTRRGVPAVPSISLASHHGPRLAAFSRLCPQWGGHHTCERIHLKQKTPGNVKSASRKTERAVNSEIACDRQVKRRTPYIARTQCQDLDSWIPPSICQHEIAWRWSLARHTVKSKPLAAPTWLGRVSSRARVVVSRRLVR</sequence>
<proteinExistence type="predicted"/>
<reference evidence="2" key="1">
    <citation type="journal article" date="2021" name="Nat. Commun.">
        <title>Genetic determinants of endophytism in the Arabidopsis root mycobiome.</title>
        <authorList>
            <person name="Mesny F."/>
            <person name="Miyauchi S."/>
            <person name="Thiergart T."/>
            <person name="Pickel B."/>
            <person name="Atanasova L."/>
            <person name="Karlsson M."/>
            <person name="Huettel B."/>
            <person name="Barry K.W."/>
            <person name="Haridas S."/>
            <person name="Chen C."/>
            <person name="Bauer D."/>
            <person name="Andreopoulos W."/>
            <person name="Pangilinan J."/>
            <person name="LaButti K."/>
            <person name="Riley R."/>
            <person name="Lipzen A."/>
            <person name="Clum A."/>
            <person name="Drula E."/>
            <person name="Henrissat B."/>
            <person name="Kohler A."/>
            <person name="Grigoriev I.V."/>
            <person name="Martin F.M."/>
            <person name="Hacquard S."/>
        </authorList>
    </citation>
    <scope>NUCLEOTIDE SEQUENCE</scope>
    <source>
        <strain evidence="2">FSSC 5 MPI-SDFR-AT-0091</strain>
    </source>
</reference>
<evidence type="ECO:0000313" key="3">
    <source>
        <dbReference type="Proteomes" id="UP000736672"/>
    </source>
</evidence>
<evidence type="ECO:0000256" key="1">
    <source>
        <dbReference type="SAM" id="SignalP"/>
    </source>
</evidence>
<organism evidence="2 3">
    <name type="scientific">Fusarium solani</name>
    <name type="common">Filamentous fungus</name>
    <dbReference type="NCBI Taxonomy" id="169388"/>
    <lineage>
        <taxon>Eukaryota</taxon>
        <taxon>Fungi</taxon>
        <taxon>Dikarya</taxon>
        <taxon>Ascomycota</taxon>
        <taxon>Pezizomycotina</taxon>
        <taxon>Sordariomycetes</taxon>
        <taxon>Hypocreomycetidae</taxon>
        <taxon>Hypocreales</taxon>
        <taxon>Nectriaceae</taxon>
        <taxon>Fusarium</taxon>
        <taxon>Fusarium solani species complex</taxon>
    </lineage>
</organism>
<dbReference type="AlphaFoldDB" id="A0A9P9G5W6"/>
<feature type="chain" id="PRO_5040379496" description="Secreted protein" evidence="1">
    <location>
        <begin position="20"/>
        <end position="169"/>
    </location>
</feature>
<name>A0A9P9G5W6_FUSSL</name>
<comment type="caution">
    <text evidence="2">The sequence shown here is derived from an EMBL/GenBank/DDBJ whole genome shotgun (WGS) entry which is preliminary data.</text>
</comment>
<keyword evidence="1" id="KW-0732">Signal</keyword>
<accession>A0A9P9G5W6</accession>
<dbReference type="Proteomes" id="UP000736672">
    <property type="component" value="Unassembled WGS sequence"/>
</dbReference>
<evidence type="ECO:0008006" key="4">
    <source>
        <dbReference type="Google" id="ProtNLM"/>
    </source>
</evidence>
<evidence type="ECO:0000313" key="2">
    <source>
        <dbReference type="EMBL" id="KAH7232577.1"/>
    </source>
</evidence>